<evidence type="ECO:0000259" key="10">
    <source>
        <dbReference type="PROSITE" id="PS50109"/>
    </source>
</evidence>
<comment type="subcellular location">
    <subcellularLocation>
        <location evidence="2">Membrane</location>
    </subcellularLocation>
</comment>
<dbReference type="SMART" id="SM00388">
    <property type="entry name" value="HisKA"/>
    <property type="match status" value="1"/>
</dbReference>
<reference evidence="13 14" key="1">
    <citation type="submission" date="2021-01" db="EMBL/GenBank/DDBJ databases">
        <title>Genome public.</title>
        <authorList>
            <person name="Liu C."/>
            <person name="Sun Q."/>
        </authorList>
    </citation>
    <scope>NUCLEOTIDE SEQUENCE [LARGE SCALE GENOMIC DNA]</scope>
    <source>
        <strain evidence="13 14">YIM B02515</strain>
    </source>
</reference>
<dbReference type="Gene3D" id="6.10.340.10">
    <property type="match status" value="1"/>
</dbReference>
<dbReference type="SMART" id="SM00304">
    <property type="entry name" value="HAMP"/>
    <property type="match status" value="1"/>
</dbReference>
<feature type="domain" description="HAMP" evidence="12">
    <location>
        <begin position="178"/>
        <end position="230"/>
    </location>
</feature>
<dbReference type="Pfam" id="PF00512">
    <property type="entry name" value="HisKA"/>
    <property type="match status" value="1"/>
</dbReference>
<dbReference type="CDD" id="cd00082">
    <property type="entry name" value="HisKA"/>
    <property type="match status" value="1"/>
</dbReference>
<dbReference type="SMART" id="SM00091">
    <property type="entry name" value="PAS"/>
    <property type="match status" value="1"/>
</dbReference>
<feature type="transmembrane region" description="Helical" evidence="9">
    <location>
        <begin position="154"/>
        <end position="172"/>
    </location>
</feature>
<sequence>MKKRLMISILGVLTISVVILTLFFIGIINNQYNQNIIRNLKENNQFIISIIETNNIVDKDTFFKKNLSNIEMRVTYIDKQGNVIFDSVADKESMDNHNSRSEVIDARLNGVGSSIRYSHSINKNMLYVATSFGDGYIIRSSMPIAIINSFESKYIQYYLITLIAVLIAAAIVSSKLSQAMVRPIKALQAITSRVANGELCERVKVLEDNEIGDLGRAFNNMADKLQTTLKELTNRQNRLEAILRSMDSGVIAIDKNYKIIMINPYAKEIFGIEKDIIGQNLMDIIRDYELENVFKNNSEEYNEIKLFWPKERDLRVRTAEIIGETELIGNVAVVQDITDIKRLENMRSQFVANVSHELKTPLTSIKGFAETLKFVEDKEKKEKFLDIINDEADRLTRLINDILTLSYIEQHKETKNEAISVAEIIEDVYNLMKNTADLKNIKINIVTQNDCIIEADRDRFKQMLINLVDNSIKYSEENATVYIGFENTNNICTLYVEDTGVGMSKEHLDRIFERFYRIDKARSRAQGGTGLGLAIVKHIVLSLNGKIEVQSQIGKGTKFVIRIPIKR</sequence>
<dbReference type="InterPro" id="IPR050351">
    <property type="entry name" value="BphY/WalK/GraS-like"/>
</dbReference>
<evidence type="ECO:0000256" key="5">
    <source>
        <dbReference type="ARBA" id="ARBA00022679"/>
    </source>
</evidence>
<evidence type="ECO:0000259" key="12">
    <source>
        <dbReference type="PROSITE" id="PS50885"/>
    </source>
</evidence>
<evidence type="ECO:0000256" key="4">
    <source>
        <dbReference type="ARBA" id="ARBA00022553"/>
    </source>
</evidence>
<feature type="domain" description="PAS" evidence="11">
    <location>
        <begin position="235"/>
        <end position="275"/>
    </location>
</feature>
<dbReference type="CDD" id="cd00130">
    <property type="entry name" value="PAS"/>
    <property type="match status" value="1"/>
</dbReference>
<dbReference type="SUPFAM" id="SSF55785">
    <property type="entry name" value="PYP-like sensor domain (PAS domain)"/>
    <property type="match status" value="1"/>
</dbReference>
<dbReference type="Gene3D" id="1.10.287.130">
    <property type="match status" value="1"/>
</dbReference>
<dbReference type="PANTHER" id="PTHR45453">
    <property type="entry name" value="PHOSPHATE REGULON SENSOR PROTEIN PHOR"/>
    <property type="match status" value="1"/>
</dbReference>
<evidence type="ECO:0000256" key="1">
    <source>
        <dbReference type="ARBA" id="ARBA00000085"/>
    </source>
</evidence>
<dbReference type="InterPro" id="IPR003660">
    <property type="entry name" value="HAMP_dom"/>
</dbReference>
<dbReference type="SUPFAM" id="SSF47384">
    <property type="entry name" value="Homodimeric domain of signal transducing histidine kinase"/>
    <property type="match status" value="1"/>
</dbReference>
<dbReference type="InterPro" id="IPR000014">
    <property type="entry name" value="PAS"/>
</dbReference>
<dbReference type="InterPro" id="IPR004358">
    <property type="entry name" value="Sig_transdc_His_kin-like_C"/>
</dbReference>
<comment type="caution">
    <text evidence="13">The sequence shown here is derived from an EMBL/GenBank/DDBJ whole genome shotgun (WGS) entry which is preliminary data.</text>
</comment>
<dbReference type="InterPro" id="IPR036890">
    <property type="entry name" value="HATPase_C_sf"/>
</dbReference>
<dbReference type="SUPFAM" id="SSF55874">
    <property type="entry name" value="ATPase domain of HSP90 chaperone/DNA topoisomerase II/histidine kinase"/>
    <property type="match status" value="1"/>
</dbReference>
<dbReference type="PROSITE" id="PS50109">
    <property type="entry name" value="HIS_KIN"/>
    <property type="match status" value="1"/>
</dbReference>
<dbReference type="Pfam" id="PF00672">
    <property type="entry name" value="HAMP"/>
    <property type="match status" value="1"/>
</dbReference>
<dbReference type="PANTHER" id="PTHR45453:SF1">
    <property type="entry name" value="PHOSPHATE REGULON SENSOR PROTEIN PHOR"/>
    <property type="match status" value="1"/>
</dbReference>
<keyword evidence="5" id="KW-0808">Transferase</keyword>
<dbReference type="EC" id="2.7.13.3" evidence="3"/>
<keyword evidence="9" id="KW-0812">Transmembrane</keyword>
<dbReference type="CDD" id="cd06225">
    <property type="entry name" value="HAMP"/>
    <property type="match status" value="1"/>
</dbReference>
<evidence type="ECO:0000256" key="8">
    <source>
        <dbReference type="ARBA" id="ARBA00023136"/>
    </source>
</evidence>
<keyword evidence="9" id="KW-1133">Transmembrane helix</keyword>
<dbReference type="RefSeq" id="WP_202747598.1">
    <property type="nucleotide sequence ID" value="NZ_JAESWC010000002.1"/>
</dbReference>
<keyword evidence="6" id="KW-0418">Kinase</keyword>
<evidence type="ECO:0000256" key="6">
    <source>
        <dbReference type="ARBA" id="ARBA00022777"/>
    </source>
</evidence>
<dbReference type="Gene3D" id="3.30.450.20">
    <property type="entry name" value="PAS domain"/>
    <property type="match status" value="1"/>
</dbReference>
<name>A0ABS1T6J9_9CLOT</name>
<evidence type="ECO:0000256" key="7">
    <source>
        <dbReference type="ARBA" id="ARBA00023012"/>
    </source>
</evidence>
<organism evidence="13 14">
    <name type="scientific">Clostridium rhizosphaerae</name>
    <dbReference type="NCBI Taxonomy" id="2803861"/>
    <lineage>
        <taxon>Bacteria</taxon>
        <taxon>Bacillati</taxon>
        <taxon>Bacillota</taxon>
        <taxon>Clostridia</taxon>
        <taxon>Eubacteriales</taxon>
        <taxon>Clostridiaceae</taxon>
        <taxon>Clostridium</taxon>
    </lineage>
</organism>
<comment type="catalytic activity">
    <reaction evidence="1">
        <text>ATP + protein L-histidine = ADP + protein N-phospho-L-histidine.</text>
        <dbReference type="EC" id="2.7.13.3"/>
    </reaction>
</comment>
<dbReference type="SUPFAM" id="SSF158472">
    <property type="entry name" value="HAMP domain-like"/>
    <property type="match status" value="1"/>
</dbReference>
<keyword evidence="14" id="KW-1185">Reference proteome</keyword>
<dbReference type="PRINTS" id="PR00344">
    <property type="entry name" value="BCTRLSENSOR"/>
</dbReference>
<gene>
    <name evidence="13" type="ORF">JK636_04255</name>
</gene>
<feature type="domain" description="Histidine kinase" evidence="10">
    <location>
        <begin position="353"/>
        <end position="567"/>
    </location>
</feature>
<dbReference type="PROSITE" id="PS50112">
    <property type="entry name" value="PAS"/>
    <property type="match status" value="1"/>
</dbReference>
<dbReference type="InterPro" id="IPR036097">
    <property type="entry name" value="HisK_dim/P_sf"/>
</dbReference>
<dbReference type="Proteomes" id="UP000632377">
    <property type="component" value="Unassembled WGS sequence"/>
</dbReference>
<evidence type="ECO:0000313" key="13">
    <source>
        <dbReference type="EMBL" id="MBL4934968.1"/>
    </source>
</evidence>
<dbReference type="NCBIfam" id="TIGR00229">
    <property type="entry name" value="sensory_box"/>
    <property type="match status" value="1"/>
</dbReference>
<keyword evidence="7" id="KW-0902">Two-component regulatory system</keyword>
<dbReference type="Gene3D" id="3.30.565.10">
    <property type="entry name" value="Histidine kinase-like ATPase, C-terminal domain"/>
    <property type="match status" value="1"/>
</dbReference>
<dbReference type="Pfam" id="PF13188">
    <property type="entry name" value="PAS_8"/>
    <property type="match status" value="1"/>
</dbReference>
<evidence type="ECO:0000256" key="2">
    <source>
        <dbReference type="ARBA" id="ARBA00004370"/>
    </source>
</evidence>
<keyword evidence="8 9" id="KW-0472">Membrane</keyword>
<dbReference type="Pfam" id="PF02518">
    <property type="entry name" value="HATPase_c"/>
    <property type="match status" value="1"/>
</dbReference>
<evidence type="ECO:0000256" key="3">
    <source>
        <dbReference type="ARBA" id="ARBA00012438"/>
    </source>
</evidence>
<evidence type="ECO:0000259" key="11">
    <source>
        <dbReference type="PROSITE" id="PS50112"/>
    </source>
</evidence>
<dbReference type="EMBL" id="JAESWC010000002">
    <property type="protein sequence ID" value="MBL4934968.1"/>
    <property type="molecule type" value="Genomic_DNA"/>
</dbReference>
<proteinExistence type="predicted"/>
<keyword evidence="4" id="KW-0597">Phosphoprotein</keyword>
<dbReference type="InterPro" id="IPR005467">
    <property type="entry name" value="His_kinase_dom"/>
</dbReference>
<evidence type="ECO:0000256" key="9">
    <source>
        <dbReference type="SAM" id="Phobius"/>
    </source>
</evidence>
<dbReference type="PROSITE" id="PS50885">
    <property type="entry name" value="HAMP"/>
    <property type="match status" value="1"/>
</dbReference>
<dbReference type="CDD" id="cd00075">
    <property type="entry name" value="HATPase"/>
    <property type="match status" value="1"/>
</dbReference>
<dbReference type="InterPro" id="IPR035965">
    <property type="entry name" value="PAS-like_dom_sf"/>
</dbReference>
<protein>
    <recommendedName>
        <fullName evidence="3">histidine kinase</fullName>
        <ecNumber evidence="3">2.7.13.3</ecNumber>
    </recommendedName>
</protein>
<evidence type="ECO:0000313" key="14">
    <source>
        <dbReference type="Proteomes" id="UP000632377"/>
    </source>
</evidence>
<dbReference type="InterPro" id="IPR003594">
    <property type="entry name" value="HATPase_dom"/>
</dbReference>
<accession>A0ABS1T6J9</accession>
<dbReference type="InterPro" id="IPR003661">
    <property type="entry name" value="HisK_dim/P_dom"/>
</dbReference>
<feature type="transmembrane region" description="Helical" evidence="9">
    <location>
        <begin position="6"/>
        <end position="28"/>
    </location>
</feature>
<dbReference type="NCBIfam" id="NF046044">
    <property type="entry name" value="PnpS"/>
    <property type="match status" value="1"/>
</dbReference>
<dbReference type="SMART" id="SM00387">
    <property type="entry name" value="HATPase_c"/>
    <property type="match status" value="1"/>
</dbReference>